<protein>
    <submittedName>
        <fullName evidence="2">Uncharacterized protein</fullName>
    </submittedName>
</protein>
<reference evidence="2 3" key="1">
    <citation type="submission" date="2016-03" db="EMBL/GenBank/DDBJ databases">
        <title>Trachymyrmex septentrionalis WGS genome.</title>
        <authorList>
            <person name="Nygaard S."/>
            <person name="Hu H."/>
            <person name="Boomsma J."/>
            <person name="Zhang G."/>
        </authorList>
    </citation>
    <scope>NUCLEOTIDE SEQUENCE [LARGE SCALE GENOMIC DNA]</scope>
    <source>
        <strain evidence="2">Tsep2-gDNA-1</strain>
        <tissue evidence="2">Whole body</tissue>
    </source>
</reference>
<gene>
    <name evidence="2" type="ORF">ALC56_08838</name>
</gene>
<dbReference type="EMBL" id="KQ981727">
    <property type="protein sequence ID" value="KYN37047.1"/>
    <property type="molecule type" value="Genomic_DNA"/>
</dbReference>
<evidence type="ECO:0000313" key="2">
    <source>
        <dbReference type="EMBL" id="KYN37047.1"/>
    </source>
</evidence>
<name>A0A195FA05_9HYME</name>
<accession>A0A195FA05</accession>
<evidence type="ECO:0000256" key="1">
    <source>
        <dbReference type="SAM" id="MobiDB-lite"/>
    </source>
</evidence>
<dbReference type="AlphaFoldDB" id="A0A195FA05"/>
<keyword evidence="3" id="KW-1185">Reference proteome</keyword>
<sequence>MSDKGAKNRRKGGGRGTKSRRSANRIKKNSTVAKPYKDGYIPSVDSRGRSTRRRSCEIRRWLERRERNTEVGKDGEMKEMGNTWERKIHIGEDSKELQRVKERIYDTFERPSVNEGNSRGETKKKMQEIARMMDGGKYADGG</sequence>
<organism evidence="2 3">
    <name type="scientific">Trachymyrmex septentrionalis</name>
    <dbReference type="NCBI Taxonomy" id="34720"/>
    <lineage>
        <taxon>Eukaryota</taxon>
        <taxon>Metazoa</taxon>
        <taxon>Ecdysozoa</taxon>
        <taxon>Arthropoda</taxon>
        <taxon>Hexapoda</taxon>
        <taxon>Insecta</taxon>
        <taxon>Pterygota</taxon>
        <taxon>Neoptera</taxon>
        <taxon>Endopterygota</taxon>
        <taxon>Hymenoptera</taxon>
        <taxon>Apocrita</taxon>
        <taxon>Aculeata</taxon>
        <taxon>Formicoidea</taxon>
        <taxon>Formicidae</taxon>
        <taxon>Myrmicinae</taxon>
        <taxon>Trachymyrmex</taxon>
    </lineage>
</organism>
<feature type="region of interest" description="Disordered" evidence="1">
    <location>
        <begin position="108"/>
        <end position="142"/>
    </location>
</feature>
<feature type="compositionally biased region" description="Basic residues" evidence="1">
    <location>
        <begin position="7"/>
        <end position="28"/>
    </location>
</feature>
<feature type="compositionally biased region" description="Basic and acidic residues" evidence="1">
    <location>
        <begin position="118"/>
        <end position="128"/>
    </location>
</feature>
<feature type="region of interest" description="Disordered" evidence="1">
    <location>
        <begin position="1"/>
        <end position="54"/>
    </location>
</feature>
<dbReference type="Proteomes" id="UP000078541">
    <property type="component" value="Unassembled WGS sequence"/>
</dbReference>
<proteinExistence type="predicted"/>
<evidence type="ECO:0000313" key="3">
    <source>
        <dbReference type="Proteomes" id="UP000078541"/>
    </source>
</evidence>